<evidence type="ECO:0000256" key="1">
    <source>
        <dbReference type="SAM" id="MobiDB-lite"/>
    </source>
</evidence>
<feature type="region of interest" description="Disordered" evidence="1">
    <location>
        <begin position="39"/>
        <end position="63"/>
    </location>
</feature>
<sequence length="146" mass="16440">MKVPHKAWVLVADGERFVVFESHGDKELIDLRVVDAESISNPPDHVQGTDRPGRLSDNGANQKSAVGETDWHAIEKVHFAEHAADMRKTWALEKRFDDLVIVADPRTLGTLRAHYHASVSDKLLAEIDKDLTHQPVTEIERALVRH</sequence>
<organism evidence="2 3">
    <name type="scientific">Nisaea acidiphila</name>
    <dbReference type="NCBI Taxonomy" id="1862145"/>
    <lineage>
        <taxon>Bacteria</taxon>
        <taxon>Pseudomonadati</taxon>
        <taxon>Pseudomonadota</taxon>
        <taxon>Alphaproteobacteria</taxon>
        <taxon>Rhodospirillales</taxon>
        <taxon>Thalassobaculaceae</taxon>
        <taxon>Nisaea</taxon>
    </lineage>
</organism>
<dbReference type="RefSeq" id="WP_257767662.1">
    <property type="nucleotide sequence ID" value="NZ_CP102480.1"/>
</dbReference>
<keyword evidence="3" id="KW-1185">Reference proteome</keyword>
<accession>A0A9J7ARF9</accession>
<dbReference type="Proteomes" id="UP001060336">
    <property type="component" value="Chromosome"/>
</dbReference>
<evidence type="ECO:0000313" key="3">
    <source>
        <dbReference type="Proteomes" id="UP001060336"/>
    </source>
</evidence>
<dbReference type="EMBL" id="CP102480">
    <property type="protein sequence ID" value="UUX49161.1"/>
    <property type="molecule type" value="Genomic_DNA"/>
</dbReference>
<dbReference type="KEGG" id="naci:NUH88_17365"/>
<dbReference type="AlphaFoldDB" id="A0A9J7ARF9"/>
<dbReference type="InterPro" id="IPR041374">
    <property type="entry name" value="BaeRF_family12"/>
</dbReference>
<reference evidence="2" key="1">
    <citation type="submission" date="2022-08" db="EMBL/GenBank/DDBJ databases">
        <title>Nisaea acidiphila sp. nov., isolated from a marine algal debris and emended description of the genus Nisaea Urios et al. 2008.</title>
        <authorList>
            <person name="Kwon K."/>
        </authorList>
    </citation>
    <scope>NUCLEOTIDE SEQUENCE</scope>
    <source>
        <strain evidence="2">MEBiC11861</strain>
    </source>
</reference>
<proteinExistence type="predicted"/>
<protein>
    <submittedName>
        <fullName evidence="2">Host attachment family protein</fullName>
    </submittedName>
</protein>
<evidence type="ECO:0000313" key="2">
    <source>
        <dbReference type="EMBL" id="UUX49161.1"/>
    </source>
</evidence>
<dbReference type="Pfam" id="PF18856">
    <property type="entry name" value="baeRF_family12"/>
    <property type="match status" value="1"/>
</dbReference>
<gene>
    <name evidence="2" type="ORF">NUH88_17365</name>
</gene>
<name>A0A9J7ARF9_9PROT</name>